<evidence type="ECO:0000256" key="1">
    <source>
        <dbReference type="SAM" id="MobiDB-lite"/>
    </source>
</evidence>
<accession>S9TE97</accession>
<feature type="compositionally biased region" description="Low complexity" evidence="1">
    <location>
        <begin position="47"/>
        <end position="58"/>
    </location>
</feature>
<reference evidence="2 3" key="1">
    <citation type="journal article" date="2013" name="PLoS ONE">
        <title>Predicting the Proteins of Angomonas deanei, Strigomonas culicis and Their Respective Endosymbionts Reveals New Aspects of the Trypanosomatidae Family.</title>
        <authorList>
            <person name="Motta M.C."/>
            <person name="Martins A.C."/>
            <person name="de Souza S.S."/>
            <person name="Catta-Preta C.M."/>
            <person name="Silva R."/>
            <person name="Klein C.C."/>
            <person name="de Almeida L.G."/>
            <person name="de Lima Cunha O."/>
            <person name="Ciapina L.P."/>
            <person name="Brocchi M."/>
            <person name="Colabardini A.C."/>
            <person name="de Araujo Lima B."/>
            <person name="Machado C.R."/>
            <person name="de Almeida Soares C.M."/>
            <person name="Probst C.M."/>
            <person name="de Menezes C.B."/>
            <person name="Thompson C.E."/>
            <person name="Bartholomeu D.C."/>
            <person name="Gradia D.F."/>
            <person name="Pavoni D.P."/>
            <person name="Grisard E.C."/>
            <person name="Fantinatti-Garboggini F."/>
            <person name="Marchini F.K."/>
            <person name="Rodrigues-Luiz G.F."/>
            <person name="Wagner G."/>
            <person name="Goldman G.H."/>
            <person name="Fietto J.L."/>
            <person name="Elias M.C."/>
            <person name="Goldman M.H."/>
            <person name="Sagot M.F."/>
            <person name="Pereira M."/>
            <person name="Stoco P.H."/>
            <person name="de Mendonca-Neto R.P."/>
            <person name="Teixeira S.M."/>
            <person name="Maciel T.E."/>
            <person name="de Oliveira Mendes T.A."/>
            <person name="Urmenyi T.P."/>
            <person name="de Souza W."/>
            <person name="Schenkman S."/>
            <person name="de Vasconcelos A.T."/>
        </authorList>
    </citation>
    <scope>NUCLEOTIDE SEQUENCE [LARGE SCALE GENOMIC DNA]</scope>
</reference>
<keyword evidence="3" id="KW-1185">Reference proteome</keyword>
<dbReference type="Proteomes" id="UP000015354">
    <property type="component" value="Unassembled WGS sequence"/>
</dbReference>
<proteinExistence type="predicted"/>
<feature type="compositionally biased region" description="Basic and acidic residues" evidence="1">
    <location>
        <begin position="81"/>
        <end position="105"/>
    </location>
</feature>
<evidence type="ECO:0000313" key="3">
    <source>
        <dbReference type="Proteomes" id="UP000015354"/>
    </source>
</evidence>
<evidence type="ECO:0000313" key="2">
    <source>
        <dbReference type="EMBL" id="EPY16382.1"/>
    </source>
</evidence>
<gene>
    <name evidence="2" type="ORF">STCU_11334</name>
</gene>
<dbReference type="AlphaFoldDB" id="S9TE97"/>
<dbReference type="EMBL" id="ATMH01011274">
    <property type="protein sequence ID" value="EPY16382.1"/>
    <property type="molecule type" value="Genomic_DNA"/>
</dbReference>
<comment type="caution">
    <text evidence="2">The sequence shown here is derived from an EMBL/GenBank/DDBJ whole genome shotgun (WGS) entry which is preliminary data.</text>
</comment>
<organism evidence="2 3">
    <name type="scientific">Strigomonas culicis</name>
    <dbReference type="NCBI Taxonomy" id="28005"/>
    <lineage>
        <taxon>Eukaryota</taxon>
        <taxon>Discoba</taxon>
        <taxon>Euglenozoa</taxon>
        <taxon>Kinetoplastea</taxon>
        <taxon>Metakinetoplastina</taxon>
        <taxon>Trypanosomatida</taxon>
        <taxon>Trypanosomatidae</taxon>
        <taxon>Strigomonadinae</taxon>
        <taxon>Strigomonas</taxon>
    </lineage>
</organism>
<name>S9TE97_9TRYP</name>
<sequence length="122" mass="13072">MTHADAGTLLFVDPPRRGAPGESAPPTAQPRSTARWPAAPRGSTPWGCARGRSCSSRSIMKTSTDSSCASASRPCLPSAARRSEKRRERHESGVPSQGKEEEKGSRAFFLSVFRLSVSIPNC</sequence>
<protein>
    <submittedName>
        <fullName evidence="2">Uncharacterized protein</fullName>
    </submittedName>
</protein>
<feature type="compositionally biased region" description="Polar residues" evidence="1">
    <location>
        <begin position="59"/>
        <end position="70"/>
    </location>
</feature>
<feature type="region of interest" description="Disordered" evidence="1">
    <location>
        <begin position="1"/>
        <end position="105"/>
    </location>
</feature>